<organism evidence="2 3">
    <name type="scientific">Aspergillus pseudoustus</name>
    <dbReference type="NCBI Taxonomy" id="1810923"/>
    <lineage>
        <taxon>Eukaryota</taxon>
        <taxon>Fungi</taxon>
        <taxon>Dikarya</taxon>
        <taxon>Ascomycota</taxon>
        <taxon>Pezizomycotina</taxon>
        <taxon>Eurotiomycetes</taxon>
        <taxon>Eurotiomycetidae</taxon>
        <taxon>Eurotiales</taxon>
        <taxon>Aspergillaceae</taxon>
        <taxon>Aspergillus</taxon>
        <taxon>Aspergillus subgen. Nidulantes</taxon>
    </lineage>
</organism>
<dbReference type="CDD" id="cd14688">
    <property type="entry name" value="bZIP_YAP"/>
    <property type="match status" value="1"/>
</dbReference>
<dbReference type="PANTHER" id="PTHR40618:SF1">
    <property type="entry name" value="B-ZIP TRANSCRIPTION FACTOR (EUROFUNG)"/>
    <property type="match status" value="1"/>
</dbReference>
<evidence type="ECO:0000313" key="3">
    <source>
        <dbReference type="Proteomes" id="UP001610446"/>
    </source>
</evidence>
<feature type="compositionally biased region" description="Polar residues" evidence="1">
    <location>
        <begin position="121"/>
        <end position="132"/>
    </location>
</feature>
<feature type="region of interest" description="Disordered" evidence="1">
    <location>
        <begin position="1"/>
        <end position="36"/>
    </location>
</feature>
<sequence length="371" mass="41721">MERPERPARGTGRARRARPTPTEEPAPEKNSKEKRRLQVRMAQRAYRARNQAQVTTLQRRITQLEAALEQMGGAVVSFSDALVQSQVLTSYPQLADPLREMVATCLSLAEASDEATEETSPQPRASPTEVQYHSSIDPSLSSHSIRDPFHDLYSSTILSAFTPNNPNHANSMMDVPSFIEHLRIACLYRGFVMLNNPSIPLDLLWRPFRLLLTLVPRDTITSFFHARLVARLNKRAPETFAEIPFFQLGGAGTHYPELYLPMHHSREWGEESDSPSSTVESSPLSAFSPEVREELEGEWFDVHDLAGYLREKGVLFVTASADGEGRRRLARRVVKALDFTAALVNKSICLGHSPGFRRRDVESAITLSLWE</sequence>
<dbReference type="InterPro" id="IPR046347">
    <property type="entry name" value="bZIP_sf"/>
</dbReference>
<feature type="compositionally biased region" description="Low complexity" evidence="1">
    <location>
        <begin position="274"/>
        <end position="285"/>
    </location>
</feature>
<feature type="region of interest" description="Disordered" evidence="1">
    <location>
        <begin position="267"/>
        <end position="286"/>
    </location>
</feature>
<comment type="caution">
    <text evidence="2">The sequence shown here is derived from an EMBL/GenBank/DDBJ whole genome shotgun (WGS) entry which is preliminary data.</text>
</comment>
<gene>
    <name evidence="2" type="ORF">BJY01DRAFT_256482</name>
</gene>
<proteinExistence type="predicted"/>
<dbReference type="EMBL" id="JBFXLU010000564">
    <property type="protein sequence ID" value="KAL2824338.1"/>
    <property type="molecule type" value="Genomic_DNA"/>
</dbReference>
<evidence type="ECO:0000313" key="2">
    <source>
        <dbReference type="EMBL" id="KAL2824338.1"/>
    </source>
</evidence>
<dbReference type="Gene3D" id="1.20.5.170">
    <property type="match status" value="1"/>
</dbReference>
<evidence type="ECO:0000256" key="1">
    <source>
        <dbReference type="SAM" id="MobiDB-lite"/>
    </source>
</evidence>
<feature type="compositionally biased region" description="Low complexity" evidence="1">
    <location>
        <begin position="133"/>
        <end position="142"/>
    </location>
</feature>
<reference evidence="2 3" key="1">
    <citation type="submission" date="2024-07" db="EMBL/GenBank/DDBJ databases">
        <title>Section-level genome sequencing and comparative genomics of Aspergillus sections Usti and Cavernicolus.</title>
        <authorList>
            <consortium name="Lawrence Berkeley National Laboratory"/>
            <person name="Nybo J.L."/>
            <person name="Vesth T.C."/>
            <person name="Theobald S."/>
            <person name="Frisvad J.C."/>
            <person name="Larsen T.O."/>
            <person name="Kjaerboelling I."/>
            <person name="Rothschild-Mancinelli K."/>
            <person name="Lyhne E.K."/>
            <person name="Kogle M.E."/>
            <person name="Barry K."/>
            <person name="Clum A."/>
            <person name="Na H."/>
            <person name="Ledsgaard L."/>
            <person name="Lin J."/>
            <person name="Lipzen A."/>
            <person name="Kuo A."/>
            <person name="Riley R."/>
            <person name="Mondo S."/>
            <person name="Labutti K."/>
            <person name="Haridas S."/>
            <person name="Pangalinan J."/>
            <person name="Salamov A.A."/>
            <person name="Simmons B.A."/>
            <person name="Magnuson J.K."/>
            <person name="Chen J."/>
            <person name="Drula E."/>
            <person name="Henrissat B."/>
            <person name="Wiebenga A."/>
            <person name="Lubbers R.J."/>
            <person name="Gomes A.C."/>
            <person name="Makela M.R."/>
            <person name="Stajich J."/>
            <person name="Grigoriev I.V."/>
            <person name="Mortensen U.H."/>
            <person name="De Vries R.P."/>
            <person name="Baker S.E."/>
            <person name="Andersen M.R."/>
        </authorList>
    </citation>
    <scope>NUCLEOTIDE SEQUENCE [LARGE SCALE GENOMIC DNA]</scope>
    <source>
        <strain evidence="2 3">CBS 123904</strain>
    </source>
</reference>
<dbReference type="SUPFAM" id="SSF57959">
    <property type="entry name" value="Leucine zipper domain"/>
    <property type="match status" value="1"/>
</dbReference>
<evidence type="ECO:0008006" key="4">
    <source>
        <dbReference type="Google" id="ProtNLM"/>
    </source>
</evidence>
<protein>
    <recommendedName>
        <fullName evidence="4">BZIP domain-containing protein</fullName>
    </recommendedName>
</protein>
<dbReference type="Proteomes" id="UP001610446">
    <property type="component" value="Unassembled WGS sequence"/>
</dbReference>
<keyword evidence="3" id="KW-1185">Reference proteome</keyword>
<accession>A0ABR4IBT4</accession>
<dbReference type="PANTHER" id="PTHR40618">
    <property type="entry name" value="B-ZIP TRANSCRIPTION FACTOR (EUROFUNG)-RELATED"/>
    <property type="match status" value="1"/>
</dbReference>
<name>A0ABR4IBT4_9EURO</name>
<feature type="region of interest" description="Disordered" evidence="1">
    <location>
        <begin position="110"/>
        <end position="142"/>
    </location>
</feature>